<name>A0A6A0BDR6_9LACT</name>
<feature type="transmembrane region" description="Helical" evidence="1">
    <location>
        <begin position="90"/>
        <end position="108"/>
    </location>
</feature>
<evidence type="ECO:0000256" key="1">
    <source>
        <dbReference type="SAM" id="Phobius"/>
    </source>
</evidence>
<gene>
    <name evidence="2" type="ORF">Hs30E_14970</name>
</gene>
<keyword evidence="1" id="KW-1133">Transmembrane helix</keyword>
<evidence type="ECO:0008006" key="4">
    <source>
        <dbReference type="Google" id="ProtNLM"/>
    </source>
</evidence>
<reference evidence="2 3" key="1">
    <citation type="submission" date="2020-02" db="EMBL/GenBank/DDBJ databases">
        <title>Draft genome sequence of Lactococcus sp. Hs30E4-3.</title>
        <authorList>
            <person name="Noda S."/>
            <person name="Yuki M."/>
            <person name="Ohkuma M."/>
        </authorList>
    </citation>
    <scope>NUCLEOTIDE SEQUENCE [LARGE SCALE GENOMIC DNA]</scope>
    <source>
        <strain evidence="2 3">Hs30E4-3</strain>
    </source>
</reference>
<evidence type="ECO:0000313" key="2">
    <source>
        <dbReference type="EMBL" id="GFH42946.1"/>
    </source>
</evidence>
<comment type="caution">
    <text evidence="2">The sequence shown here is derived from an EMBL/GenBank/DDBJ whole genome shotgun (WGS) entry which is preliminary data.</text>
</comment>
<dbReference type="InterPro" id="IPR021354">
    <property type="entry name" value="DUF2975"/>
</dbReference>
<keyword evidence="1" id="KW-0812">Transmembrane</keyword>
<dbReference type="Pfam" id="PF11188">
    <property type="entry name" value="DUF2975"/>
    <property type="match status" value="1"/>
</dbReference>
<evidence type="ECO:0000313" key="3">
    <source>
        <dbReference type="Proteomes" id="UP000480303"/>
    </source>
</evidence>
<feature type="transmembrane region" description="Helical" evidence="1">
    <location>
        <begin position="52"/>
        <end position="78"/>
    </location>
</feature>
<dbReference type="RefSeq" id="WP_172209377.1">
    <property type="nucleotide sequence ID" value="NZ_BLLI01000047.1"/>
</dbReference>
<accession>A0A6A0BDR6</accession>
<keyword evidence="3" id="KW-1185">Reference proteome</keyword>
<feature type="transmembrane region" description="Helical" evidence="1">
    <location>
        <begin position="114"/>
        <end position="133"/>
    </location>
</feature>
<feature type="transmembrane region" description="Helical" evidence="1">
    <location>
        <begin position="12"/>
        <end position="32"/>
    </location>
</feature>
<dbReference type="AlphaFoldDB" id="A0A6A0BDR6"/>
<proteinExistence type="predicted"/>
<keyword evidence="1" id="KW-0472">Membrane</keyword>
<sequence length="151" mass="17495">MKFEWSQKQSLRLTLAVTGLFFIGIIVTMLKMKYFVDLLLPLNGISQYNISYFYVTLYVALTVMLGILILLACLVRNIQKDIVFDPMNIRYLRLISWSCILVALILLLSAFYHFQWIILAVAATFMALIVRVVKNVFCQALLIKEENEFTI</sequence>
<protein>
    <recommendedName>
        <fullName evidence="4">DUF2975 domain-containing protein</fullName>
    </recommendedName>
</protein>
<organism evidence="2 3">
    <name type="scientific">Pseudolactococcus hodotermopsidis</name>
    <dbReference type="NCBI Taxonomy" id="2709157"/>
    <lineage>
        <taxon>Bacteria</taxon>
        <taxon>Bacillati</taxon>
        <taxon>Bacillota</taxon>
        <taxon>Bacilli</taxon>
        <taxon>Lactobacillales</taxon>
        <taxon>Streptococcaceae</taxon>
        <taxon>Pseudolactococcus</taxon>
    </lineage>
</organism>
<dbReference type="EMBL" id="BLLI01000047">
    <property type="protein sequence ID" value="GFH42946.1"/>
    <property type="molecule type" value="Genomic_DNA"/>
</dbReference>
<dbReference type="Proteomes" id="UP000480303">
    <property type="component" value="Unassembled WGS sequence"/>
</dbReference>